<gene>
    <name evidence="9" type="ORF">NDI76_16690</name>
</gene>
<evidence type="ECO:0000256" key="4">
    <source>
        <dbReference type="ARBA" id="ARBA00023027"/>
    </source>
</evidence>
<evidence type="ECO:0000256" key="1">
    <source>
        <dbReference type="ARBA" id="ARBA00012935"/>
    </source>
</evidence>
<keyword evidence="10" id="KW-1185">Reference proteome</keyword>
<keyword evidence="3" id="KW-0560">Oxidoreductase</keyword>
<dbReference type="PIRSF" id="PIRSF000124">
    <property type="entry name" value="UDPglc_GDPman_dh"/>
    <property type="match status" value="1"/>
</dbReference>
<dbReference type="PIRSF" id="PIRSF500136">
    <property type="entry name" value="UDP_ManNAc_DH"/>
    <property type="match status" value="1"/>
</dbReference>
<dbReference type="InterPro" id="IPR001732">
    <property type="entry name" value="UDP-Glc/GDP-Man_DH_N"/>
</dbReference>
<dbReference type="SUPFAM" id="SSF48179">
    <property type="entry name" value="6-phosphogluconate dehydrogenase C-terminal domain-like"/>
    <property type="match status" value="1"/>
</dbReference>
<evidence type="ECO:0000313" key="10">
    <source>
        <dbReference type="Proteomes" id="UP001257060"/>
    </source>
</evidence>
<dbReference type="NCBIfam" id="TIGR03026">
    <property type="entry name" value="NDP-sugDHase"/>
    <property type="match status" value="1"/>
</dbReference>
<dbReference type="SUPFAM" id="SSF52413">
    <property type="entry name" value="UDP-glucose/GDP-mannose dehydrogenase C-terminal domain"/>
    <property type="match status" value="1"/>
</dbReference>
<dbReference type="InterPro" id="IPR017476">
    <property type="entry name" value="UDP-Glc/GDP-Man"/>
</dbReference>
<proteinExistence type="inferred from homology"/>
<dbReference type="SUPFAM" id="SSF51735">
    <property type="entry name" value="NAD(P)-binding Rossmann-fold domains"/>
    <property type="match status" value="1"/>
</dbReference>
<dbReference type="SMART" id="SM00984">
    <property type="entry name" value="UDPG_MGDP_dh_C"/>
    <property type="match status" value="1"/>
</dbReference>
<evidence type="ECO:0000256" key="5">
    <source>
        <dbReference type="ARBA" id="ARBA00030172"/>
    </source>
</evidence>
<dbReference type="InterPro" id="IPR036291">
    <property type="entry name" value="NAD(P)-bd_dom_sf"/>
</dbReference>
<reference evidence="9 10" key="1">
    <citation type="submission" date="2022-06" db="EMBL/GenBank/DDBJ databases">
        <title>Halogeometricum sp. a new haloarchaeum isolate from saline soil.</title>
        <authorList>
            <person name="Strakova D."/>
            <person name="Galisteo C."/>
            <person name="Sanchez-Porro C."/>
            <person name="Ventosa A."/>
        </authorList>
    </citation>
    <scope>NUCLEOTIDE SEQUENCE [LARGE SCALE GENOMIC DNA]</scope>
    <source>
        <strain evidence="9 10">S1BR25-6</strain>
    </source>
</reference>
<dbReference type="InterPro" id="IPR036220">
    <property type="entry name" value="UDP-Glc/GDP-Man_DH_C_sf"/>
</dbReference>
<dbReference type="RefSeq" id="WP_310925285.1">
    <property type="nucleotide sequence ID" value="NZ_JAMQOP010000003.1"/>
</dbReference>
<name>A0ABU2GHU2_9EURY</name>
<comment type="catalytic activity">
    <reaction evidence="6">
        <text>UDP-N-acetyl-alpha-D-mannosamine + 2 NAD(+) + H2O = UDP-N-acetyl-alpha-D-mannosaminouronate + 2 NADH + 3 H(+)</text>
        <dbReference type="Rhea" id="RHEA:25780"/>
        <dbReference type="ChEBI" id="CHEBI:15377"/>
        <dbReference type="ChEBI" id="CHEBI:15378"/>
        <dbReference type="ChEBI" id="CHEBI:57540"/>
        <dbReference type="ChEBI" id="CHEBI:57945"/>
        <dbReference type="ChEBI" id="CHEBI:68623"/>
        <dbReference type="ChEBI" id="CHEBI:70731"/>
        <dbReference type="EC" id="1.1.1.336"/>
    </reaction>
</comment>
<evidence type="ECO:0000256" key="6">
    <source>
        <dbReference type="ARBA" id="ARBA00049130"/>
    </source>
</evidence>
<accession>A0ABU2GHU2</accession>
<dbReference type="EMBL" id="JAMQOP010000003">
    <property type="protein sequence ID" value="MDS0300386.1"/>
    <property type="molecule type" value="Genomic_DNA"/>
</dbReference>
<dbReference type="InterPro" id="IPR014026">
    <property type="entry name" value="UDP-Glc/GDP-Man_DH_dimer"/>
</dbReference>
<dbReference type="Pfam" id="PF03721">
    <property type="entry name" value="UDPG_MGDP_dh_N"/>
    <property type="match status" value="1"/>
</dbReference>
<dbReference type="InterPro" id="IPR008927">
    <property type="entry name" value="6-PGluconate_DH-like_C_sf"/>
</dbReference>
<dbReference type="Gene3D" id="3.40.50.720">
    <property type="entry name" value="NAD(P)-binding Rossmann-like Domain"/>
    <property type="match status" value="2"/>
</dbReference>
<dbReference type="Proteomes" id="UP001257060">
    <property type="component" value="Unassembled WGS sequence"/>
</dbReference>
<dbReference type="Pfam" id="PF00984">
    <property type="entry name" value="UDPG_MGDP_dh"/>
    <property type="match status" value="1"/>
</dbReference>
<evidence type="ECO:0000259" key="8">
    <source>
        <dbReference type="SMART" id="SM00984"/>
    </source>
</evidence>
<dbReference type="PANTHER" id="PTHR43491">
    <property type="entry name" value="UDP-N-ACETYL-D-MANNOSAMINE DEHYDROGENASE"/>
    <property type="match status" value="1"/>
</dbReference>
<dbReference type="InterPro" id="IPR028359">
    <property type="entry name" value="UDP_ManNAc/GlcNAc_DH"/>
</dbReference>
<dbReference type="EC" id="1.1.1.336" evidence="1"/>
<evidence type="ECO:0000256" key="3">
    <source>
        <dbReference type="ARBA" id="ARBA00023002"/>
    </source>
</evidence>
<evidence type="ECO:0000256" key="2">
    <source>
        <dbReference type="ARBA" id="ARBA00016796"/>
    </source>
</evidence>
<keyword evidence="4" id="KW-0520">NAD</keyword>
<comment type="caution">
    <text evidence="9">The sequence shown here is derived from an EMBL/GenBank/DDBJ whole genome shotgun (WGS) entry which is preliminary data.</text>
</comment>
<dbReference type="InterPro" id="IPR014027">
    <property type="entry name" value="UDP-Glc/GDP-Man_DH_C"/>
</dbReference>
<dbReference type="Pfam" id="PF03720">
    <property type="entry name" value="UDPG_MGDP_dh_C"/>
    <property type="match status" value="1"/>
</dbReference>
<feature type="domain" description="UDP-glucose/GDP-mannose dehydrogenase C-terminal" evidence="8">
    <location>
        <begin position="341"/>
        <end position="435"/>
    </location>
</feature>
<evidence type="ECO:0000256" key="7">
    <source>
        <dbReference type="PIRNR" id="PIRNR000124"/>
    </source>
</evidence>
<evidence type="ECO:0000313" key="9">
    <source>
        <dbReference type="EMBL" id="MDS0300386.1"/>
    </source>
</evidence>
<organism evidence="9 10">
    <name type="scientific">Halogeometricum salsisoli</name>
    <dbReference type="NCBI Taxonomy" id="2950536"/>
    <lineage>
        <taxon>Archaea</taxon>
        <taxon>Methanobacteriati</taxon>
        <taxon>Methanobacteriota</taxon>
        <taxon>Stenosarchaea group</taxon>
        <taxon>Halobacteria</taxon>
        <taxon>Halobacteriales</taxon>
        <taxon>Haloferacaceae</taxon>
        <taxon>Halogeometricum</taxon>
    </lineage>
</organism>
<dbReference type="PANTHER" id="PTHR43491:SF5">
    <property type="entry name" value="UDP-N-ACETYL-D-MANNOSAMINE DEHYDROGENASE"/>
    <property type="match status" value="1"/>
</dbReference>
<protein>
    <recommendedName>
        <fullName evidence="2">UDP-N-acetyl-D-mannosamine dehydrogenase</fullName>
        <ecNumber evidence="1">1.1.1.336</ecNumber>
    </recommendedName>
    <alternativeName>
        <fullName evidence="5">UDP-ManNAc 6-dehydrogenase</fullName>
    </alternativeName>
</protein>
<comment type="similarity">
    <text evidence="7">Belongs to the UDP-glucose/GDP-mannose dehydrogenase family.</text>
</comment>
<sequence length="456" mass="47885">MAVTGLYESRQDPDEQRRAFTSGEVPVSVVGLGKMGLPLAAVYAETAGDVVGVDVDQDVVDGINEGRSHIKGEPGLSDLVAEQVEAGRLRATTSAAEAAEAAAVHVVIVPTPLTNDHEPDLSALTAAVEGIGEGLSKGDLVVVECTVPPGTCEGRVRPLLSSVSGLDEDEFGVAFCPERTSSGRALKDIRGAYPKVVGGADEESGRAAELVYGELTSNDIVPMEDATSAEAVKLFEGVYRDVNIALANELAKLDRDLGIDVNEAIDAANTQPFCDIHTPGPGVGGHCIPFYPYFIMKYTETDTPLLRTAREVNDSMPAHTVHLLADGLEAMGRDVDGSTVAVLGITYRAGVEETRKTPAAGVIDGLNARGAKVLAADPLIDDIESFGATPIEARDIPDADVDAVVLVTAHEEFADIDWGRLEDALLVDGRGVLEEWCGDGDYRILTIGGGERVSGQ</sequence>